<dbReference type="AlphaFoldDB" id="A0A382MKE6"/>
<accession>A0A382MKE6</accession>
<sequence>VLSKEYNDMGDQEGKINRLLALPITEGLLEEHERDNVHPEEVNRARKLVLNSPHQFIIVDVEDLVKHKGQHEIEEYLNLMWQLKQDGDTRLESVHFLLNKADWLFKGSDSRRNAVKRWRDLRDSKIAESILDDETNSAFTQLKGSGQDATASFVCTFGGIVPDRDDEGFQKYSGARRVFGTKDGKVLATQAYEELLERDPEAELNEDNKVRPLFIAPWPMLPVNVLEPLIDVILDSRLHSEEIPE</sequence>
<evidence type="ECO:0000313" key="1">
    <source>
        <dbReference type="EMBL" id="SVC48595.1"/>
    </source>
</evidence>
<evidence type="ECO:0008006" key="2">
    <source>
        <dbReference type="Google" id="ProtNLM"/>
    </source>
</evidence>
<name>A0A382MKE6_9ZZZZ</name>
<organism evidence="1">
    <name type="scientific">marine metagenome</name>
    <dbReference type="NCBI Taxonomy" id="408172"/>
    <lineage>
        <taxon>unclassified sequences</taxon>
        <taxon>metagenomes</taxon>
        <taxon>ecological metagenomes</taxon>
    </lineage>
</organism>
<dbReference type="EMBL" id="UINC01093848">
    <property type="protein sequence ID" value="SVC48595.1"/>
    <property type="molecule type" value="Genomic_DNA"/>
</dbReference>
<feature type="non-terminal residue" evidence="1">
    <location>
        <position position="1"/>
    </location>
</feature>
<proteinExistence type="predicted"/>
<reference evidence="1" key="1">
    <citation type="submission" date="2018-05" db="EMBL/GenBank/DDBJ databases">
        <authorList>
            <person name="Lanie J.A."/>
            <person name="Ng W.-L."/>
            <person name="Kazmierczak K.M."/>
            <person name="Andrzejewski T.M."/>
            <person name="Davidsen T.M."/>
            <person name="Wayne K.J."/>
            <person name="Tettelin H."/>
            <person name="Glass J.I."/>
            <person name="Rusch D."/>
            <person name="Podicherti R."/>
            <person name="Tsui H.-C.T."/>
            <person name="Winkler M.E."/>
        </authorList>
    </citation>
    <scope>NUCLEOTIDE SEQUENCE</scope>
</reference>
<protein>
    <recommendedName>
        <fullName evidence="2">G domain-containing protein</fullName>
    </recommendedName>
</protein>
<gene>
    <name evidence="1" type="ORF">METZ01_LOCUS301449</name>
</gene>